<dbReference type="Proteomes" id="UP000692954">
    <property type="component" value="Unassembled WGS sequence"/>
</dbReference>
<evidence type="ECO:0000256" key="1">
    <source>
        <dbReference type="SAM" id="MobiDB-lite"/>
    </source>
</evidence>
<dbReference type="PANTHER" id="PTHR47026:SF2">
    <property type="entry name" value="FLAGELLAR ASSOCIATED PROTEIN"/>
    <property type="match status" value="1"/>
</dbReference>
<sequence>MNCTHSKPTNQYPIQHHELQQQILHLHQHQKICQNSGKYLEADVAKNKLNQLKKISDVQDKRYLVDKYSEEKDIIDKAHFNEFYQFNTFWDEKMKQFNSEAKDAKDQILSRHQNELTSFLEELDHAIPLKPKDSAQLLKLRKTEQQLAKIEQYKEAHIIQQRILDLQKQEFDKWNITRQNKIKNLISQLRQKQIIELNALQQRILSVQEELSKNKSQELQIMLSKYQHIRKELENQQNQEINRLEKSIKNQSTMSKMNSQMKKTLDENYNLK</sequence>
<evidence type="ECO:0000313" key="2">
    <source>
        <dbReference type="EMBL" id="CAD8070980.1"/>
    </source>
</evidence>
<evidence type="ECO:0000313" key="3">
    <source>
        <dbReference type="Proteomes" id="UP000692954"/>
    </source>
</evidence>
<organism evidence="2 3">
    <name type="scientific">Paramecium sonneborni</name>
    <dbReference type="NCBI Taxonomy" id="65129"/>
    <lineage>
        <taxon>Eukaryota</taxon>
        <taxon>Sar</taxon>
        <taxon>Alveolata</taxon>
        <taxon>Ciliophora</taxon>
        <taxon>Intramacronucleata</taxon>
        <taxon>Oligohymenophorea</taxon>
        <taxon>Peniculida</taxon>
        <taxon>Parameciidae</taxon>
        <taxon>Paramecium</taxon>
    </lineage>
</organism>
<dbReference type="OrthoDB" id="8062037at2759"/>
<gene>
    <name evidence="2" type="ORF">PSON_ATCC_30995.1.T0270268</name>
</gene>
<feature type="region of interest" description="Disordered" evidence="1">
    <location>
        <begin position="249"/>
        <end position="272"/>
    </location>
</feature>
<protein>
    <submittedName>
        <fullName evidence="2">Uncharacterized protein</fullName>
    </submittedName>
</protein>
<accession>A0A8S1LS64</accession>
<proteinExistence type="predicted"/>
<comment type="caution">
    <text evidence="2">The sequence shown here is derived from an EMBL/GenBank/DDBJ whole genome shotgun (WGS) entry which is preliminary data.</text>
</comment>
<dbReference type="AlphaFoldDB" id="A0A8S1LS64"/>
<feature type="compositionally biased region" description="Polar residues" evidence="1">
    <location>
        <begin position="249"/>
        <end position="262"/>
    </location>
</feature>
<reference evidence="2" key="1">
    <citation type="submission" date="2021-01" db="EMBL/GenBank/DDBJ databases">
        <authorList>
            <consortium name="Genoscope - CEA"/>
            <person name="William W."/>
        </authorList>
    </citation>
    <scope>NUCLEOTIDE SEQUENCE</scope>
</reference>
<keyword evidence="3" id="KW-1185">Reference proteome</keyword>
<dbReference type="PANTHER" id="PTHR47026">
    <property type="entry name" value="PIGMENTOSA GTPASE REGULATOR-LIKE PROTEIN, PUTATIVE-RELATED"/>
    <property type="match status" value="1"/>
</dbReference>
<dbReference type="EMBL" id="CAJJDN010000027">
    <property type="protein sequence ID" value="CAD8070980.1"/>
    <property type="molecule type" value="Genomic_DNA"/>
</dbReference>
<name>A0A8S1LS64_9CILI</name>